<dbReference type="RefSeq" id="WP_285566767.1">
    <property type="nucleotide sequence ID" value="NZ_BSTK01000001.1"/>
</dbReference>
<dbReference type="Proteomes" id="UP001165074">
    <property type="component" value="Unassembled WGS sequence"/>
</dbReference>
<dbReference type="AlphaFoldDB" id="A0A9W6RZB4"/>
<proteinExistence type="predicted"/>
<evidence type="ECO:0000256" key="1">
    <source>
        <dbReference type="SAM" id="MobiDB-lite"/>
    </source>
</evidence>
<protein>
    <submittedName>
        <fullName evidence="2">Uncharacterized protein</fullName>
    </submittedName>
</protein>
<evidence type="ECO:0000313" key="2">
    <source>
        <dbReference type="EMBL" id="GLY82847.1"/>
    </source>
</evidence>
<evidence type="ECO:0000313" key="3">
    <source>
        <dbReference type="Proteomes" id="UP001165074"/>
    </source>
</evidence>
<reference evidence="2" key="1">
    <citation type="submission" date="2023-03" db="EMBL/GenBank/DDBJ databases">
        <title>Actinoallomurus iriomotensis NBRC 103684.</title>
        <authorList>
            <person name="Ichikawa N."/>
            <person name="Sato H."/>
            <person name="Tonouchi N."/>
        </authorList>
    </citation>
    <scope>NUCLEOTIDE SEQUENCE</scope>
    <source>
        <strain evidence="2">NBRC 103684</strain>
    </source>
</reference>
<feature type="compositionally biased region" description="Acidic residues" evidence="1">
    <location>
        <begin position="13"/>
        <end position="31"/>
    </location>
</feature>
<gene>
    <name evidence="2" type="ORF">Airi02_007770</name>
</gene>
<accession>A0A9W6RZB4</accession>
<name>A0A9W6RZB4_9ACTN</name>
<feature type="region of interest" description="Disordered" evidence="1">
    <location>
        <begin position="1"/>
        <end position="37"/>
    </location>
</feature>
<organism evidence="2 3">
    <name type="scientific">Actinoallomurus iriomotensis</name>
    <dbReference type="NCBI Taxonomy" id="478107"/>
    <lineage>
        <taxon>Bacteria</taxon>
        <taxon>Bacillati</taxon>
        <taxon>Actinomycetota</taxon>
        <taxon>Actinomycetes</taxon>
        <taxon>Streptosporangiales</taxon>
        <taxon>Thermomonosporaceae</taxon>
        <taxon>Actinoallomurus</taxon>
    </lineage>
</organism>
<sequence length="54" mass="6237">MIGIPDDERPVELSDDDELDVLPDQTSDDTDTGWGEWRASDEDARLLEERPPHW</sequence>
<comment type="caution">
    <text evidence="2">The sequence shown here is derived from an EMBL/GenBank/DDBJ whole genome shotgun (WGS) entry which is preliminary data.</text>
</comment>
<feature type="compositionally biased region" description="Basic and acidic residues" evidence="1">
    <location>
        <begin position="1"/>
        <end position="12"/>
    </location>
</feature>
<keyword evidence="3" id="KW-1185">Reference proteome</keyword>
<dbReference type="EMBL" id="BSTK01000001">
    <property type="protein sequence ID" value="GLY82847.1"/>
    <property type="molecule type" value="Genomic_DNA"/>
</dbReference>